<dbReference type="PANTHER" id="PTHR33055:SF13">
    <property type="entry name" value="TRANSPOSASE"/>
    <property type="match status" value="1"/>
</dbReference>
<feature type="domain" description="Transposase IS110-like N-terminal" evidence="1">
    <location>
        <begin position="6"/>
        <end position="161"/>
    </location>
</feature>
<dbReference type="Pfam" id="PF01548">
    <property type="entry name" value="DEDD_Tnp_IS110"/>
    <property type="match status" value="1"/>
</dbReference>
<dbReference type="PANTHER" id="PTHR33055">
    <property type="entry name" value="TRANSPOSASE FOR INSERTION SEQUENCE ELEMENT IS1111A"/>
    <property type="match status" value="1"/>
</dbReference>
<protein>
    <recommendedName>
        <fullName evidence="1">Transposase IS110-like N-terminal domain-containing protein</fullName>
    </recommendedName>
</protein>
<organism evidence="2 3">
    <name type="scientific">Amycolatopsis ultiminotia</name>
    <dbReference type="NCBI Taxonomy" id="543629"/>
    <lineage>
        <taxon>Bacteria</taxon>
        <taxon>Bacillati</taxon>
        <taxon>Actinomycetota</taxon>
        <taxon>Actinomycetes</taxon>
        <taxon>Pseudonocardiales</taxon>
        <taxon>Pseudonocardiaceae</taxon>
        <taxon>Amycolatopsis</taxon>
    </lineage>
</organism>
<gene>
    <name evidence="2" type="ORF">GCM10022222_61890</name>
</gene>
<comment type="caution">
    <text evidence="2">The sequence shown here is derived from an EMBL/GenBank/DDBJ whole genome shotgun (WGS) entry which is preliminary data.</text>
</comment>
<name>A0ABP6XNV0_9PSEU</name>
<dbReference type="InterPro" id="IPR047650">
    <property type="entry name" value="Transpos_IS110"/>
</dbReference>
<accession>A0ABP6XNV0</accession>
<keyword evidence="3" id="KW-1185">Reference proteome</keyword>
<dbReference type="InterPro" id="IPR002525">
    <property type="entry name" value="Transp_IS110-like_N"/>
</dbReference>
<evidence type="ECO:0000259" key="1">
    <source>
        <dbReference type="Pfam" id="PF01548"/>
    </source>
</evidence>
<proteinExistence type="predicted"/>
<evidence type="ECO:0000313" key="2">
    <source>
        <dbReference type="EMBL" id="GAA3569319.1"/>
    </source>
</evidence>
<dbReference type="RefSeq" id="WP_344866120.1">
    <property type="nucleotide sequence ID" value="NZ_BAAAZN010000015.1"/>
</dbReference>
<reference evidence="3" key="1">
    <citation type="journal article" date="2019" name="Int. J. Syst. Evol. Microbiol.">
        <title>The Global Catalogue of Microorganisms (GCM) 10K type strain sequencing project: providing services to taxonomists for standard genome sequencing and annotation.</title>
        <authorList>
            <consortium name="The Broad Institute Genomics Platform"/>
            <consortium name="The Broad Institute Genome Sequencing Center for Infectious Disease"/>
            <person name="Wu L."/>
            <person name="Ma J."/>
        </authorList>
    </citation>
    <scope>NUCLEOTIDE SEQUENCE [LARGE SCALE GENOMIC DNA]</scope>
    <source>
        <strain evidence="3">JCM 16898</strain>
    </source>
</reference>
<evidence type="ECO:0000313" key="3">
    <source>
        <dbReference type="Proteomes" id="UP001500689"/>
    </source>
</evidence>
<dbReference type="EMBL" id="BAAAZN010000015">
    <property type="protein sequence ID" value="GAA3569319.1"/>
    <property type="molecule type" value="Genomic_DNA"/>
</dbReference>
<dbReference type="Proteomes" id="UP001500689">
    <property type="component" value="Unassembled WGS sequence"/>
</dbReference>
<sequence length="229" mass="25365">MIVRMGVDIAVRAPHQASLADEQGRVLWSGHRFRTRSKELDRLWARLPEGVTAAEVTVVVEPTRNAWVPLAAWFRRRGATVVLVSAERSADLRAYYAKHTKSDRLDSILLARLPLLHPEGLHPERGAGPGDPLRRATKLHSTLVQRRTAGLARLDALLEILGPDWHAALSGDLANKTPLQFLATGYADPQTVHRLGRSRLSRFFYRHSRGAWGDAEADRILAAASATAE</sequence>